<evidence type="ECO:0000313" key="4">
    <source>
        <dbReference type="Proteomes" id="UP000274786"/>
    </source>
</evidence>
<dbReference type="Proteomes" id="UP001320691">
    <property type="component" value="Unassembled WGS sequence"/>
</dbReference>
<dbReference type="Gene3D" id="3.30.70.260">
    <property type="match status" value="1"/>
</dbReference>
<reference evidence="3 4" key="1">
    <citation type="submission" date="2018-10" db="EMBL/GenBank/DDBJ databases">
        <title>Comparative analysis of microorganisms from saline springs in Andes Mountain Range, Colombia.</title>
        <authorList>
            <person name="Rubin E."/>
        </authorList>
    </citation>
    <scope>NUCLEOTIDE SEQUENCE [LARGE SCALE GENOMIC DNA]</scope>
    <source>
        <strain evidence="3 4">USBA GBX 843</strain>
    </source>
</reference>
<dbReference type="Pfam" id="PF13710">
    <property type="entry name" value="ACT_5"/>
    <property type="match status" value="1"/>
</dbReference>
<gene>
    <name evidence="3" type="ORF">BCL79_1594</name>
    <name evidence="1" type="ORF">F9K92_16865</name>
    <name evidence="2" type="ORF">M2412_000409</name>
</gene>
<sequence length="86" mass="9385">MQYRLDLVLTPAEGALLRVIGMAERRGFAPRAIAGAPNAADDGRWHLQLVVDSTRPPETLRRQIEKIYDCVSVRISALEPGTGVSA</sequence>
<dbReference type="Proteomes" id="UP000274786">
    <property type="component" value="Unassembled WGS sequence"/>
</dbReference>
<evidence type="ECO:0000313" key="6">
    <source>
        <dbReference type="Proteomes" id="UP001320691"/>
    </source>
</evidence>
<dbReference type="EC" id="2.2.1.6" evidence="2"/>
<dbReference type="OrthoDB" id="6198158at2"/>
<reference evidence="1 5" key="2">
    <citation type="submission" date="2019-10" db="EMBL/GenBank/DDBJ databases">
        <title>Halotolerant bacteria associated to Saharan-endemic halophytes Stipa tenacissima L. and Atriplex halimus L mitigate salt stress and promote growth of tomato plants.</title>
        <authorList>
            <person name="Dif G."/>
        </authorList>
    </citation>
    <scope>NUCLEOTIDE SEQUENCE [LARGE SCALE GENOMIC DNA]</scope>
    <source>
        <strain evidence="1 5">IS26</strain>
    </source>
</reference>
<dbReference type="AlphaFoldDB" id="A0A3N1KDR3"/>
<dbReference type="InterPro" id="IPR045865">
    <property type="entry name" value="ACT-like_dom_sf"/>
</dbReference>
<evidence type="ECO:0000313" key="1">
    <source>
        <dbReference type="EMBL" id="KAB7628671.1"/>
    </source>
</evidence>
<protein>
    <submittedName>
        <fullName evidence="1 2">Acetolactate synthase</fullName>
        <ecNumber evidence="2">2.2.1.6</ecNumber>
    </submittedName>
    <submittedName>
        <fullName evidence="3">Acetolactate synthase small subunit</fullName>
    </submittedName>
</protein>
<dbReference type="EMBL" id="JANUEK010000001">
    <property type="protein sequence ID" value="MCS4278448.1"/>
    <property type="molecule type" value="Genomic_DNA"/>
</dbReference>
<organism evidence="2 6">
    <name type="scientific">Stenotrophomonas rhizophila</name>
    <dbReference type="NCBI Taxonomy" id="216778"/>
    <lineage>
        <taxon>Bacteria</taxon>
        <taxon>Pseudomonadati</taxon>
        <taxon>Pseudomonadota</taxon>
        <taxon>Gammaproteobacteria</taxon>
        <taxon>Lysobacterales</taxon>
        <taxon>Lysobacteraceae</taxon>
        <taxon>Stenotrophomonas</taxon>
    </lineage>
</organism>
<dbReference type="Proteomes" id="UP000449004">
    <property type="component" value="Unassembled WGS sequence"/>
</dbReference>
<evidence type="ECO:0000313" key="3">
    <source>
        <dbReference type="EMBL" id="RLK57189.1"/>
    </source>
</evidence>
<comment type="caution">
    <text evidence="2">The sequence shown here is derived from an EMBL/GenBank/DDBJ whole genome shotgun (WGS) entry which is preliminary data.</text>
</comment>
<evidence type="ECO:0000313" key="5">
    <source>
        <dbReference type="Proteomes" id="UP000449004"/>
    </source>
</evidence>
<reference evidence="2" key="3">
    <citation type="submission" date="2022-08" db="EMBL/GenBank/DDBJ databases">
        <title>Genomic analyses of the natural microbiome of Caenorhabditis elegans.</title>
        <authorList>
            <person name="Samuel B."/>
        </authorList>
    </citation>
    <scope>NUCLEOTIDE SEQUENCE</scope>
    <source>
        <strain evidence="2">BIGb0277</strain>
    </source>
</reference>
<dbReference type="GO" id="GO:0003984">
    <property type="term" value="F:acetolactate synthase activity"/>
    <property type="evidence" value="ECO:0007669"/>
    <property type="project" value="UniProtKB-EC"/>
</dbReference>
<accession>A0A3N1KDR3</accession>
<keyword evidence="2" id="KW-0808">Transferase</keyword>
<evidence type="ECO:0000313" key="2">
    <source>
        <dbReference type="EMBL" id="MCS4278448.1"/>
    </source>
</evidence>
<dbReference type="RefSeq" id="WP_070473596.1">
    <property type="nucleotide sequence ID" value="NZ_JANUEK010000001.1"/>
</dbReference>
<name>A0A3N1KDR3_9GAMM</name>
<dbReference type="EMBL" id="RCDC01000004">
    <property type="protein sequence ID" value="RLK57189.1"/>
    <property type="molecule type" value="Genomic_DNA"/>
</dbReference>
<dbReference type="SUPFAM" id="SSF55021">
    <property type="entry name" value="ACT-like"/>
    <property type="match status" value="1"/>
</dbReference>
<dbReference type="EMBL" id="WELC01000027">
    <property type="protein sequence ID" value="KAB7628671.1"/>
    <property type="molecule type" value="Genomic_DNA"/>
</dbReference>
<proteinExistence type="predicted"/>